<organism evidence="2">
    <name type="scientific">Diabrotica virgifera virgifera</name>
    <name type="common">western corn rootworm</name>
    <dbReference type="NCBI Taxonomy" id="50390"/>
    <lineage>
        <taxon>Eukaryota</taxon>
        <taxon>Metazoa</taxon>
        <taxon>Ecdysozoa</taxon>
        <taxon>Arthropoda</taxon>
        <taxon>Hexapoda</taxon>
        <taxon>Insecta</taxon>
        <taxon>Pterygota</taxon>
        <taxon>Neoptera</taxon>
        <taxon>Endopterygota</taxon>
        <taxon>Coleoptera</taxon>
        <taxon>Polyphaga</taxon>
        <taxon>Cucujiformia</taxon>
        <taxon>Chrysomeloidea</taxon>
        <taxon>Chrysomelidae</taxon>
        <taxon>Galerucinae</taxon>
        <taxon>Diabroticina</taxon>
        <taxon>Diabroticites</taxon>
        <taxon>Diabrotica</taxon>
    </lineage>
</organism>
<feature type="domain" description="DUF7869" evidence="1">
    <location>
        <begin position="30"/>
        <end position="105"/>
    </location>
</feature>
<accession>A0A6P7F7D5</accession>
<name>A0A6P7F7D5_DIAVI</name>
<evidence type="ECO:0000259" key="1">
    <source>
        <dbReference type="Pfam" id="PF25273"/>
    </source>
</evidence>
<protein>
    <submittedName>
        <fullName evidence="2">Uncharacterized protein LOC114325685</fullName>
    </submittedName>
</protein>
<dbReference type="Pfam" id="PF25273">
    <property type="entry name" value="DUF7869"/>
    <property type="match status" value="1"/>
</dbReference>
<reference evidence="2" key="1">
    <citation type="submission" date="2025-08" db="UniProtKB">
        <authorList>
            <consortium name="RefSeq"/>
        </authorList>
    </citation>
    <scope>IDENTIFICATION</scope>
    <source>
        <tissue evidence="2">Whole insect</tissue>
    </source>
</reference>
<dbReference type="InParanoid" id="A0A6P7F7D5"/>
<dbReference type="InterPro" id="IPR057191">
    <property type="entry name" value="DUF7869"/>
</dbReference>
<evidence type="ECO:0000313" key="2">
    <source>
        <dbReference type="RefSeq" id="XP_028129618.1"/>
    </source>
</evidence>
<dbReference type="AlphaFoldDB" id="A0A6P7F7D5"/>
<dbReference type="RefSeq" id="XP_028129618.1">
    <property type="nucleotide sequence ID" value="XM_028273817.1"/>
</dbReference>
<proteinExistence type="predicted"/>
<gene>
    <name evidence="2" type="primary">LOC114325685</name>
</gene>
<sequence length="115" mass="13363">MYVINKNEPNGKGYFHLWTEDKGGRGPEEVGNCLLTFLTTLKPQQKHLVVWSDSAGGQNKNWFIICVWHYLIKQGVFDTIEHKKFPEVGYTFMDSDRDFVCFRKSKKASEYLHSG</sequence>